<keyword evidence="1" id="KW-0472">Membrane</keyword>
<sequence>MKWLEKLQRIDRKIIYAVLLAAIIIPLLFPLGIEVKISQATQDFYDIIEKLPKGSVILISYDFDAASAPELYPQAQAITRHALNKGHKIIAVATWYAGPTFADRTFNAVASDKEYGKDYVNLGFKPGGGVMLNALARDIHQTFPEDVTRTRVSSIPLMQNVKTIEDIDLIISLSAGDPGTRTYIEQIGARFNVPIMTGVTAVSAPGMTPYLQSGDLKSMLSGLAGAAQYETLINRPGLGLGGMDAQSVAHFTIIAFILIGNIAYVATKKKKK</sequence>
<organism evidence="2 3">
    <name type="scientific">Anaerobranca gottschalkii DSM 13577</name>
    <dbReference type="NCBI Taxonomy" id="1120990"/>
    <lineage>
        <taxon>Bacteria</taxon>
        <taxon>Bacillati</taxon>
        <taxon>Bacillota</taxon>
        <taxon>Clostridia</taxon>
        <taxon>Eubacteriales</taxon>
        <taxon>Proteinivoracaceae</taxon>
        <taxon>Anaerobranca</taxon>
    </lineage>
</organism>
<feature type="transmembrane region" description="Helical" evidence="1">
    <location>
        <begin position="14"/>
        <end position="33"/>
    </location>
</feature>
<gene>
    <name evidence="2" type="ORF">SAMN03080614_105611</name>
</gene>
<dbReference type="RefSeq" id="WP_091351361.1">
    <property type="nucleotide sequence ID" value="NZ_FOIF01000056.1"/>
</dbReference>
<evidence type="ECO:0000313" key="3">
    <source>
        <dbReference type="Proteomes" id="UP000243819"/>
    </source>
</evidence>
<proteinExistence type="predicted"/>
<reference evidence="3" key="1">
    <citation type="submission" date="2016-10" db="EMBL/GenBank/DDBJ databases">
        <authorList>
            <person name="Varghese N."/>
            <person name="Submissions S."/>
        </authorList>
    </citation>
    <scope>NUCLEOTIDE SEQUENCE [LARGE SCALE GENOMIC DNA]</scope>
    <source>
        <strain evidence="3">DSM 13577</strain>
    </source>
</reference>
<evidence type="ECO:0000313" key="2">
    <source>
        <dbReference type="EMBL" id="SET13754.1"/>
    </source>
</evidence>
<name>A0A1I0C3X3_9FIRM</name>
<accession>A0A1I0C3X3</accession>
<keyword evidence="3" id="KW-1185">Reference proteome</keyword>
<dbReference type="OrthoDB" id="248855at2"/>
<dbReference type="STRING" id="1120990.SAMN03080614_105611"/>
<dbReference type="EMBL" id="FOIF01000056">
    <property type="protein sequence ID" value="SET13754.1"/>
    <property type="molecule type" value="Genomic_DNA"/>
</dbReference>
<keyword evidence="1" id="KW-0812">Transmembrane</keyword>
<feature type="transmembrane region" description="Helical" evidence="1">
    <location>
        <begin position="248"/>
        <end position="267"/>
    </location>
</feature>
<protein>
    <submittedName>
        <fullName evidence="2">Uncharacterized protein</fullName>
    </submittedName>
</protein>
<dbReference type="AlphaFoldDB" id="A0A1I0C3X3"/>
<dbReference type="Proteomes" id="UP000243819">
    <property type="component" value="Unassembled WGS sequence"/>
</dbReference>
<keyword evidence="1" id="KW-1133">Transmembrane helix</keyword>
<evidence type="ECO:0000256" key="1">
    <source>
        <dbReference type="SAM" id="Phobius"/>
    </source>
</evidence>